<dbReference type="Pfam" id="PF03437">
    <property type="entry name" value="BtpA"/>
    <property type="match status" value="1"/>
</dbReference>
<dbReference type="SUPFAM" id="SSF51395">
    <property type="entry name" value="FMN-linked oxidoreductases"/>
    <property type="match status" value="1"/>
</dbReference>
<evidence type="ECO:0008006" key="2">
    <source>
        <dbReference type="Google" id="ProtNLM"/>
    </source>
</evidence>
<sequence length="266" mass="28889">MRELTQLGESKQIFGLIHLPASPSTPHFTEDNLDLALEKALADAWALCRGGAQGGLIQTIDGVYSVGEAVDPARLAFVAGITTRVAMELPETFQIGVQVMWNAQKASLGVAYSCGGSYIRCSSYVGSTHSPYGVAEANPADFLQYRRLLGAQRIRIVAEIHSMHYRSREGLSLSRLAEHAWRCGAHAVEIAEPEPATIRSMIADIKDSVPDLPVILGGHTSHQNVGEMLADADGAFVGTCFQPDGWGTNIHEDRVRAYMDEVRKLE</sequence>
<accession>A0A6B1DTB8</accession>
<organism evidence="1">
    <name type="scientific">Caldilineaceae bacterium SB0662_bin_9</name>
    <dbReference type="NCBI Taxonomy" id="2605258"/>
    <lineage>
        <taxon>Bacteria</taxon>
        <taxon>Bacillati</taxon>
        <taxon>Chloroflexota</taxon>
        <taxon>Caldilineae</taxon>
        <taxon>Caldilineales</taxon>
        <taxon>Caldilineaceae</taxon>
    </lineage>
</organism>
<dbReference type="EMBL" id="VXPY01000060">
    <property type="protein sequence ID" value="MYD90407.1"/>
    <property type="molecule type" value="Genomic_DNA"/>
</dbReference>
<comment type="caution">
    <text evidence="1">The sequence shown here is derived from an EMBL/GenBank/DDBJ whole genome shotgun (WGS) entry which is preliminary data.</text>
</comment>
<protein>
    <recommendedName>
        <fullName evidence="2">BtpA/SgcQ family protein</fullName>
    </recommendedName>
</protein>
<dbReference type="PANTHER" id="PTHR21381:SF3">
    <property type="entry name" value="SGC REGION PROTEIN SGCQ-RELATED"/>
    <property type="match status" value="1"/>
</dbReference>
<gene>
    <name evidence="1" type="ORF">F4Y08_08755</name>
</gene>
<evidence type="ECO:0000313" key="1">
    <source>
        <dbReference type="EMBL" id="MYD90407.1"/>
    </source>
</evidence>
<reference evidence="1" key="1">
    <citation type="submission" date="2019-09" db="EMBL/GenBank/DDBJ databases">
        <title>Characterisation of the sponge microbiome using genome-centric metagenomics.</title>
        <authorList>
            <person name="Engelberts J.P."/>
            <person name="Robbins S.J."/>
            <person name="De Goeij J.M."/>
            <person name="Aranda M."/>
            <person name="Bell S.C."/>
            <person name="Webster N.S."/>
        </authorList>
    </citation>
    <scope>NUCLEOTIDE SEQUENCE</scope>
    <source>
        <strain evidence="1">SB0662_bin_9</strain>
    </source>
</reference>
<name>A0A6B1DTB8_9CHLR</name>
<dbReference type="AlphaFoldDB" id="A0A6B1DTB8"/>
<dbReference type="PANTHER" id="PTHR21381">
    <property type="entry name" value="ZGC:162297"/>
    <property type="match status" value="1"/>
</dbReference>
<dbReference type="InterPro" id="IPR005137">
    <property type="entry name" value="BtpA"/>
</dbReference>
<proteinExistence type="predicted"/>